<feature type="compositionally biased region" description="Basic and acidic residues" evidence="7">
    <location>
        <begin position="576"/>
        <end position="585"/>
    </location>
</feature>
<evidence type="ECO:0000256" key="3">
    <source>
        <dbReference type="ARBA" id="ARBA00022679"/>
    </source>
</evidence>
<feature type="domain" description="Deacetylase sirtuin-type" evidence="8">
    <location>
        <begin position="23"/>
        <end position="400"/>
    </location>
</feature>
<dbReference type="PROSITE" id="PS50305">
    <property type="entry name" value="SIRTUIN"/>
    <property type="match status" value="1"/>
</dbReference>
<feature type="compositionally biased region" description="Basic and acidic residues" evidence="7">
    <location>
        <begin position="404"/>
        <end position="418"/>
    </location>
</feature>
<accession>V2XQ59</accession>
<dbReference type="GO" id="GO:0005739">
    <property type="term" value="C:mitochondrion"/>
    <property type="evidence" value="ECO:0007669"/>
    <property type="project" value="UniProtKB-SubCell"/>
</dbReference>
<dbReference type="InterPro" id="IPR050134">
    <property type="entry name" value="NAD-dep_sirtuin_deacylases"/>
</dbReference>
<evidence type="ECO:0000259" key="8">
    <source>
        <dbReference type="PROSITE" id="PS50305"/>
    </source>
</evidence>
<dbReference type="Proteomes" id="UP000017559">
    <property type="component" value="Unassembled WGS sequence"/>
</dbReference>
<feature type="region of interest" description="Disordered" evidence="7">
    <location>
        <begin position="404"/>
        <end position="448"/>
    </location>
</feature>
<feature type="binding site" evidence="6">
    <location>
        <position position="212"/>
    </location>
    <ligand>
        <name>Zn(2+)</name>
        <dbReference type="ChEBI" id="CHEBI:29105"/>
    </ligand>
</feature>
<comment type="caution">
    <text evidence="9">The sequence shown here is derived from an EMBL/GenBank/DDBJ whole genome shotgun (WGS) entry which is preliminary data.</text>
</comment>
<dbReference type="PANTHER" id="PTHR11085">
    <property type="entry name" value="NAD-DEPENDENT PROTEIN DEACYLASE SIRTUIN-5, MITOCHONDRIAL-RELATED"/>
    <property type="match status" value="1"/>
</dbReference>
<dbReference type="InterPro" id="IPR026591">
    <property type="entry name" value="Sirtuin_cat_small_dom_sf"/>
</dbReference>
<evidence type="ECO:0000313" key="9">
    <source>
        <dbReference type="EMBL" id="ESK95867.1"/>
    </source>
</evidence>
<dbReference type="HOGENOM" id="CLU_021544_3_1_1"/>
<evidence type="ECO:0000256" key="7">
    <source>
        <dbReference type="SAM" id="MobiDB-lite"/>
    </source>
</evidence>
<dbReference type="InterPro" id="IPR026590">
    <property type="entry name" value="Ssirtuin_cat_dom"/>
</dbReference>
<comment type="similarity">
    <text evidence="2">Belongs to the sirtuin family. Class I subfamily.</text>
</comment>
<dbReference type="GO" id="GO:0017136">
    <property type="term" value="F:histone deacetylase activity, NAD-dependent"/>
    <property type="evidence" value="ECO:0007669"/>
    <property type="project" value="TreeGrafter"/>
</dbReference>
<keyword evidence="6" id="KW-0862">Zinc</keyword>
<evidence type="ECO:0000313" key="10">
    <source>
        <dbReference type="Proteomes" id="UP000017559"/>
    </source>
</evidence>
<feature type="binding site" evidence="6">
    <location>
        <position position="239"/>
    </location>
    <ligand>
        <name>Zn(2+)</name>
        <dbReference type="ChEBI" id="CHEBI:29105"/>
    </ligand>
</feature>
<dbReference type="Gene3D" id="3.30.1600.10">
    <property type="entry name" value="SIR2/SIRT2 'Small Domain"/>
    <property type="match status" value="1"/>
</dbReference>
<protein>
    <submittedName>
        <fullName evidence="9">Sir2 family histone deacetylase hst4</fullName>
    </submittedName>
</protein>
<dbReference type="OrthoDB" id="2919105at2759"/>
<dbReference type="STRING" id="1381753.V2XQ59"/>
<comment type="subcellular location">
    <subcellularLocation>
        <location evidence="1">Mitochondrion</location>
    </subcellularLocation>
</comment>
<keyword evidence="4" id="KW-0520">NAD</keyword>
<feature type="compositionally biased region" description="Low complexity" evidence="7">
    <location>
        <begin position="182"/>
        <end position="196"/>
    </location>
</feature>
<feature type="compositionally biased region" description="Basic and acidic residues" evidence="7">
    <location>
        <begin position="160"/>
        <end position="169"/>
    </location>
</feature>
<dbReference type="GO" id="GO:0031934">
    <property type="term" value="C:mating-type region heterochromatin"/>
    <property type="evidence" value="ECO:0007669"/>
    <property type="project" value="TreeGrafter"/>
</dbReference>
<evidence type="ECO:0000256" key="2">
    <source>
        <dbReference type="ARBA" id="ARBA00006924"/>
    </source>
</evidence>
<dbReference type="Gene3D" id="3.40.50.1220">
    <property type="entry name" value="TPP-binding domain"/>
    <property type="match status" value="2"/>
</dbReference>
<dbReference type="GO" id="GO:1990414">
    <property type="term" value="P:replication-born double-strand break repair via sister chromatid exchange"/>
    <property type="evidence" value="ECO:0007669"/>
    <property type="project" value="TreeGrafter"/>
</dbReference>
<dbReference type="GO" id="GO:0070403">
    <property type="term" value="F:NAD+ binding"/>
    <property type="evidence" value="ECO:0007669"/>
    <property type="project" value="InterPro"/>
</dbReference>
<dbReference type="EMBL" id="AWSO01000059">
    <property type="protein sequence ID" value="ESK95867.1"/>
    <property type="molecule type" value="Genomic_DNA"/>
</dbReference>
<feature type="binding site" evidence="6">
    <location>
        <position position="236"/>
    </location>
    <ligand>
        <name>Zn(2+)</name>
        <dbReference type="ChEBI" id="CHEBI:29105"/>
    </ligand>
</feature>
<keyword evidence="3" id="KW-0808">Transferase</keyword>
<proteinExistence type="inferred from homology"/>
<dbReference type="InterPro" id="IPR003000">
    <property type="entry name" value="Sirtuin"/>
</dbReference>
<organism evidence="9 10">
    <name type="scientific">Moniliophthora roreri (strain MCA 2997)</name>
    <name type="common">Cocoa frosty pod rot fungus</name>
    <name type="synonym">Crinipellis roreri</name>
    <dbReference type="NCBI Taxonomy" id="1381753"/>
    <lineage>
        <taxon>Eukaryota</taxon>
        <taxon>Fungi</taxon>
        <taxon>Dikarya</taxon>
        <taxon>Basidiomycota</taxon>
        <taxon>Agaricomycotina</taxon>
        <taxon>Agaricomycetes</taxon>
        <taxon>Agaricomycetidae</taxon>
        <taxon>Agaricales</taxon>
        <taxon>Marasmiineae</taxon>
        <taxon>Marasmiaceae</taxon>
        <taxon>Moniliophthora</taxon>
    </lineage>
</organism>
<dbReference type="SUPFAM" id="SSF52467">
    <property type="entry name" value="DHS-like NAD/FAD-binding domain"/>
    <property type="match status" value="1"/>
</dbReference>
<evidence type="ECO:0000256" key="1">
    <source>
        <dbReference type="ARBA" id="ARBA00004173"/>
    </source>
</evidence>
<name>V2XQ59_MONRO</name>
<feature type="compositionally biased region" description="Low complexity" evidence="7">
    <location>
        <begin position="586"/>
        <end position="613"/>
    </location>
</feature>
<dbReference type="InterPro" id="IPR029035">
    <property type="entry name" value="DHS-like_NAD/FAD-binding_dom"/>
</dbReference>
<keyword evidence="10" id="KW-1185">Reference proteome</keyword>
<evidence type="ECO:0000256" key="6">
    <source>
        <dbReference type="PROSITE-ProRule" id="PRU00236"/>
    </source>
</evidence>
<feature type="region of interest" description="Disordered" evidence="7">
    <location>
        <begin position="160"/>
        <end position="196"/>
    </location>
</feature>
<feature type="binding site" evidence="6">
    <location>
        <position position="215"/>
    </location>
    <ligand>
        <name>Zn(2+)</name>
        <dbReference type="ChEBI" id="CHEBI:29105"/>
    </ligand>
</feature>
<dbReference type="GO" id="GO:0046872">
    <property type="term" value="F:metal ion binding"/>
    <property type="evidence" value="ECO:0007669"/>
    <property type="project" value="UniProtKB-KW"/>
</dbReference>
<sequence length="681" mass="74256">MTLFLPLEADAPLPTYPSFLLKPPDPKAQVTQVIKSILKARRIVVICGAGISVKAGIPDFRSPEGLFQSLRRENPKEALTSGKDLFDASVFNSEQTTALFCQMISRLSHLSKEAEPTPFHRSLKALDDSGKLLRVYTQNIDAIESKCGLTFGVPKLESKRPRLRPKEKVSVSNGVDEAAPDPTLTEPEPPGSTSSSIPRCIPLHGTLQTLHCQVCTHSFLLEDYISSLASGVPPDCPECTSMENMRRIVGKRARGVGRLRPSVVLYNEAHKDGEGVGEAVRRDLVGSSKGKGRSGADLLLVVGTSLRVPGTKRMVREFAKAVHARGKGSKEAGSSSTSTSSAPSPSPGKDDGDVQHPLKAIYLNLDFPMPTREWEGVFDAWLQGDAQTFAEMLQEEIRKESAAKELANEKKKKKEEGHSSFAAGVTSAAGSNTGKNSKKRKVESSSCLPLAKRKNTEFAVVVPPLQFPPTPPSSSQKAKKIASPPAQHPEDFNSPQPYQDQPARLTLRIPARPSVTTDSYLSSPPSTPPRIPRRTVIVPEVCLPSSPEKFSSGRPPPISPLLHYQEELSMHTGSCGRERSNERRLSTSSLSSLSSVSTMYTRESSVCSTASSSKADERHYSDVTVPEDDSSSSRESTDWDMEPEQTDFDYYDPTVYYGDLQRYHSRLETSCIRTTQCGDGG</sequence>
<dbReference type="GO" id="GO:0000122">
    <property type="term" value="P:negative regulation of transcription by RNA polymerase II"/>
    <property type="evidence" value="ECO:0007669"/>
    <property type="project" value="TreeGrafter"/>
</dbReference>
<dbReference type="KEGG" id="mrr:Moror_12365"/>
<reference evidence="9 10" key="1">
    <citation type="journal article" date="2014" name="BMC Genomics">
        <title>Genome and secretome analysis of the hemibiotrophic fungal pathogen, Moniliophthora roreri, which causes frosty pod rot disease of cacao: mechanisms of the biotrophic and necrotrophic phases.</title>
        <authorList>
            <person name="Meinhardt L.W."/>
            <person name="Costa G.G.L."/>
            <person name="Thomazella D.P.T."/>
            <person name="Teixeira P.J.P.L."/>
            <person name="Carazzolle M.F."/>
            <person name="Schuster S.C."/>
            <person name="Carlson J.E."/>
            <person name="Guiltinan M.J."/>
            <person name="Mieczkowski P."/>
            <person name="Farmer A."/>
            <person name="Ramaraj T."/>
            <person name="Crozier J."/>
            <person name="Davis R.E."/>
            <person name="Shao J."/>
            <person name="Melnick R.L."/>
            <person name="Pereira G.A.G."/>
            <person name="Bailey B.A."/>
        </authorList>
    </citation>
    <scope>NUCLEOTIDE SEQUENCE [LARGE SCALE GENOMIC DNA]</scope>
    <source>
        <strain evidence="9 10">MCA 2997</strain>
    </source>
</reference>
<keyword evidence="6" id="KW-0479">Metal-binding</keyword>
<feature type="region of interest" description="Disordered" evidence="7">
    <location>
        <begin position="571"/>
        <end position="646"/>
    </location>
</feature>
<feature type="active site" description="Proton acceptor" evidence="6">
    <location>
        <position position="204"/>
    </location>
</feature>
<dbReference type="GO" id="GO:0031508">
    <property type="term" value="P:pericentric heterochromatin formation"/>
    <property type="evidence" value="ECO:0007669"/>
    <property type="project" value="TreeGrafter"/>
</dbReference>
<dbReference type="GO" id="GO:0006282">
    <property type="term" value="P:regulation of DNA repair"/>
    <property type="evidence" value="ECO:0007669"/>
    <property type="project" value="TreeGrafter"/>
</dbReference>
<gene>
    <name evidence="9" type="ORF">Moror_12365</name>
</gene>
<dbReference type="AlphaFoldDB" id="V2XQ59"/>
<feature type="region of interest" description="Disordered" evidence="7">
    <location>
        <begin position="463"/>
        <end position="534"/>
    </location>
</feature>
<dbReference type="PANTHER" id="PTHR11085:SF15">
    <property type="entry name" value="NAD-DEPENDENT HISTONE DEACETYLASE HST4"/>
    <property type="match status" value="1"/>
</dbReference>
<dbReference type="GO" id="GO:0005634">
    <property type="term" value="C:nucleus"/>
    <property type="evidence" value="ECO:0007669"/>
    <property type="project" value="TreeGrafter"/>
</dbReference>
<evidence type="ECO:0000256" key="5">
    <source>
        <dbReference type="ARBA" id="ARBA00023128"/>
    </source>
</evidence>
<dbReference type="Pfam" id="PF02146">
    <property type="entry name" value="SIR2"/>
    <property type="match status" value="2"/>
</dbReference>
<feature type="compositionally biased region" description="Low complexity" evidence="7">
    <location>
        <begin position="331"/>
        <end position="343"/>
    </location>
</feature>
<feature type="region of interest" description="Disordered" evidence="7">
    <location>
        <begin position="321"/>
        <end position="355"/>
    </location>
</feature>
<keyword evidence="5" id="KW-0496">Mitochondrion</keyword>
<evidence type="ECO:0000256" key="4">
    <source>
        <dbReference type="ARBA" id="ARBA00023027"/>
    </source>
</evidence>